<proteinExistence type="predicted"/>
<protein>
    <submittedName>
        <fullName evidence="1">Rhamnulokinase</fullName>
        <ecNumber evidence="1">2.7.1.5</ecNumber>
    </submittedName>
</protein>
<name>A0A379WI82_SALET</name>
<dbReference type="AlphaFoldDB" id="A0A379WI82"/>
<keyword evidence="1" id="KW-0418">Kinase</keyword>
<evidence type="ECO:0000313" key="2">
    <source>
        <dbReference type="Proteomes" id="UP000255509"/>
    </source>
</evidence>
<dbReference type="EMBL" id="UGXS01000004">
    <property type="protein sequence ID" value="SUH18675.1"/>
    <property type="molecule type" value="Genomic_DNA"/>
</dbReference>
<evidence type="ECO:0000313" key="1">
    <source>
        <dbReference type="EMBL" id="SUH18675.1"/>
    </source>
</evidence>
<keyword evidence="1" id="KW-0808">Transferase</keyword>
<dbReference type="EC" id="2.7.1.5" evidence="1"/>
<organism evidence="1 2">
    <name type="scientific">Salmonella enterica I</name>
    <dbReference type="NCBI Taxonomy" id="59201"/>
    <lineage>
        <taxon>Bacteria</taxon>
        <taxon>Pseudomonadati</taxon>
        <taxon>Pseudomonadota</taxon>
        <taxon>Gammaproteobacteria</taxon>
        <taxon>Enterobacterales</taxon>
        <taxon>Enterobacteriaceae</taxon>
        <taxon>Salmonella</taxon>
    </lineage>
</organism>
<reference evidence="1 2" key="1">
    <citation type="submission" date="2018-06" db="EMBL/GenBank/DDBJ databases">
        <authorList>
            <consortium name="Pathogen Informatics"/>
            <person name="Doyle S."/>
        </authorList>
    </citation>
    <scope>NUCLEOTIDE SEQUENCE [LARGE SCALE GENOMIC DNA]</scope>
    <source>
        <strain evidence="1 2">NCTC8258</strain>
    </source>
</reference>
<sequence>MTFRHCVAVDLGASSGRVMLARYDSKHRTLTLREFTVL</sequence>
<accession>A0A379WI82</accession>
<gene>
    <name evidence="1" type="primary">rhaB_1</name>
    <name evidence="1" type="ORF">NCTC8258_06525</name>
</gene>
<dbReference type="Proteomes" id="UP000255509">
    <property type="component" value="Unassembled WGS sequence"/>
</dbReference>
<dbReference type="GO" id="GO:0008993">
    <property type="term" value="F:rhamnulokinase activity"/>
    <property type="evidence" value="ECO:0007669"/>
    <property type="project" value="UniProtKB-EC"/>
</dbReference>